<dbReference type="GO" id="GO:0000166">
    <property type="term" value="F:nucleotide binding"/>
    <property type="evidence" value="ECO:0007669"/>
    <property type="project" value="UniProtKB-KW"/>
</dbReference>
<comment type="function">
    <text evidence="6 7">Catalyzes the anaerobic formation of alpha-ketobutyrate and ammonia from threonine in a two-step reaction. The first step involved a dehydration of threonine and a production of enamine intermediates (aminocrotonate), which tautomerizes to its imine form (iminobutyrate). Both intermediates are unstable and short-lived. The second step is the nonenzymatic hydrolysis of the enamine/imine intermediates to form 2-ketobutyrate and free ammonia. In the low water environment of the cell, the second step is accelerated by RidA.</text>
</comment>
<dbReference type="SUPFAM" id="SSF53686">
    <property type="entry name" value="Tryptophan synthase beta subunit-like PLP-dependent enzymes"/>
    <property type="match status" value="1"/>
</dbReference>
<dbReference type="FunFam" id="3.40.50.1100:FF:000005">
    <property type="entry name" value="Threonine dehydratase catabolic"/>
    <property type="match status" value="1"/>
</dbReference>
<dbReference type="InterPro" id="IPR050147">
    <property type="entry name" value="Ser/Thr_Dehydratase"/>
</dbReference>
<evidence type="ECO:0000256" key="6">
    <source>
        <dbReference type="ARBA" id="ARBA00025527"/>
    </source>
</evidence>
<dbReference type="GO" id="GO:0009097">
    <property type="term" value="P:isoleucine biosynthetic process"/>
    <property type="evidence" value="ECO:0007669"/>
    <property type="project" value="TreeGrafter"/>
</dbReference>
<comment type="pathway">
    <text evidence="7">Amino-acid degradation; L-threonine degradation via propanoate pathway; propanoate from L-threonine: step 1/4.</text>
</comment>
<evidence type="ECO:0000256" key="5">
    <source>
        <dbReference type="ARBA" id="ARBA00023239"/>
    </source>
</evidence>
<name>A0A5C4TI72_9BACL</name>
<sequence>MFLPKTMNMTNGDGFDGDYQVGYQDIVQAKFRLNGLVHRTPLVHSQTFSKMTGTELYLKMENMQRTGAFKVRGAMNKIATLTAAERAAGVVTASAGNHAQGVALAAAQAGISSTVVMPTGAPEAKIMATEGYGSKVILHGANYDEAFEEATRISGTQGATLVHAFDDPYVIAGQGTIGIEILDELPKVEAIVVPVGGGGLISGIAMAVKTVRPEIRVIGVQPVTASSGYDSWHNRALSRIEKPVSVADGLLVKRPGELPLKLMLDYVDDFVLVSEEEIASSMVMLLERAKVLAEGAGAVCLAAVTNRELGLAGQNVALLVSGGNVDLLRWAQTLGARTVHHA</sequence>
<comment type="catalytic activity">
    <reaction evidence="1 7">
        <text>L-threonine = 2-oxobutanoate + NH4(+)</text>
        <dbReference type="Rhea" id="RHEA:22108"/>
        <dbReference type="ChEBI" id="CHEBI:16763"/>
        <dbReference type="ChEBI" id="CHEBI:28938"/>
        <dbReference type="ChEBI" id="CHEBI:57926"/>
        <dbReference type="EC" id="4.3.1.19"/>
    </reaction>
</comment>
<dbReference type="GO" id="GO:0070689">
    <property type="term" value="P:L-threonine catabolic process to propionate"/>
    <property type="evidence" value="ECO:0007669"/>
    <property type="project" value="UniProtKB-UniPathway"/>
</dbReference>
<dbReference type="Gene3D" id="3.40.50.1100">
    <property type="match status" value="2"/>
</dbReference>
<dbReference type="AlphaFoldDB" id="A0A5C4TI72"/>
<dbReference type="RefSeq" id="WP_139600147.1">
    <property type="nucleotide sequence ID" value="NZ_VDCQ01000001.1"/>
</dbReference>
<comment type="subunit">
    <text evidence="7">In the native structure, TdcB is in a dimeric form, whereas in the TdcB-AMP complex, it exists in a tetrameric form (dimer of dimers).</text>
</comment>
<protein>
    <recommendedName>
        <fullName evidence="7">L-threonine dehydratase catabolic TdcB</fullName>
        <ecNumber evidence="7">4.3.1.19</ecNumber>
    </recommendedName>
    <alternativeName>
        <fullName evidence="7">Threonine deaminase</fullName>
    </alternativeName>
</protein>
<evidence type="ECO:0000313" key="10">
    <source>
        <dbReference type="Proteomes" id="UP000307943"/>
    </source>
</evidence>
<dbReference type="CDD" id="cd01562">
    <property type="entry name" value="Thr-dehyd"/>
    <property type="match status" value="1"/>
</dbReference>
<evidence type="ECO:0000256" key="1">
    <source>
        <dbReference type="ARBA" id="ARBA00001274"/>
    </source>
</evidence>
<comment type="caution">
    <text evidence="9">The sequence shown here is derived from an EMBL/GenBank/DDBJ whole genome shotgun (WGS) entry which is preliminary data.</text>
</comment>
<dbReference type="GO" id="GO:0004794">
    <property type="term" value="F:threonine deaminase activity"/>
    <property type="evidence" value="ECO:0007669"/>
    <property type="project" value="UniProtKB-EC"/>
</dbReference>
<keyword evidence="4 7" id="KW-0663">Pyridoxal phosphate</keyword>
<dbReference type="InterPro" id="IPR005789">
    <property type="entry name" value="Thr_deHydtase_catblc"/>
</dbReference>
<evidence type="ECO:0000259" key="8">
    <source>
        <dbReference type="Pfam" id="PF00291"/>
    </source>
</evidence>
<dbReference type="UniPathway" id="UPA00052">
    <property type="reaction ID" value="UER00507"/>
</dbReference>
<evidence type="ECO:0000256" key="3">
    <source>
        <dbReference type="ARBA" id="ARBA00010869"/>
    </source>
</evidence>
<keyword evidence="10" id="KW-1185">Reference proteome</keyword>
<dbReference type="OrthoDB" id="9811476at2"/>
<organism evidence="9 10">
    <name type="scientific">Paenibacillus hemerocallicola</name>
    <dbReference type="NCBI Taxonomy" id="1172614"/>
    <lineage>
        <taxon>Bacteria</taxon>
        <taxon>Bacillati</taxon>
        <taxon>Bacillota</taxon>
        <taxon>Bacilli</taxon>
        <taxon>Bacillales</taxon>
        <taxon>Paenibacillaceae</taxon>
        <taxon>Paenibacillus</taxon>
    </lineage>
</organism>
<proteinExistence type="inferred from homology"/>
<dbReference type="Pfam" id="PF00291">
    <property type="entry name" value="PALP"/>
    <property type="match status" value="1"/>
</dbReference>
<dbReference type="PANTHER" id="PTHR48078">
    <property type="entry name" value="THREONINE DEHYDRATASE, MITOCHONDRIAL-RELATED"/>
    <property type="match status" value="1"/>
</dbReference>
<reference evidence="9 10" key="1">
    <citation type="submission" date="2019-05" db="EMBL/GenBank/DDBJ databases">
        <title>We sequenced the genome of Paenibacillus hemerocallicola KCTC 33185 for further insight into its adaptation and study the phylogeny of Paenibacillus.</title>
        <authorList>
            <person name="Narsing Rao M.P."/>
        </authorList>
    </citation>
    <scope>NUCLEOTIDE SEQUENCE [LARGE SCALE GENOMIC DNA]</scope>
    <source>
        <strain evidence="9 10">KCTC 33185</strain>
    </source>
</reference>
<comment type="similarity">
    <text evidence="3 7">Belongs to the serine/threonine dehydratase family.</text>
</comment>
<gene>
    <name evidence="9" type="primary">ilvA</name>
    <name evidence="9" type="ORF">FE784_00450</name>
</gene>
<dbReference type="InterPro" id="IPR001926">
    <property type="entry name" value="TrpB-like_PALP"/>
</dbReference>
<evidence type="ECO:0000256" key="7">
    <source>
        <dbReference type="RuleBase" id="RU363083"/>
    </source>
</evidence>
<evidence type="ECO:0000256" key="2">
    <source>
        <dbReference type="ARBA" id="ARBA00001933"/>
    </source>
</evidence>
<dbReference type="GO" id="GO:0003941">
    <property type="term" value="F:L-serine ammonia-lyase activity"/>
    <property type="evidence" value="ECO:0007669"/>
    <property type="project" value="TreeGrafter"/>
</dbReference>
<accession>A0A5C4TI72</accession>
<dbReference type="NCBIfam" id="TIGR01127">
    <property type="entry name" value="ilvA_1Cterm"/>
    <property type="match status" value="1"/>
</dbReference>
<dbReference type="PANTHER" id="PTHR48078:SF6">
    <property type="entry name" value="L-THREONINE DEHYDRATASE CATABOLIC TDCB"/>
    <property type="match status" value="1"/>
</dbReference>
<keyword evidence="5 7" id="KW-0456">Lyase</keyword>
<dbReference type="EMBL" id="VDCQ01000001">
    <property type="protein sequence ID" value="TNJ68170.1"/>
    <property type="molecule type" value="Genomic_DNA"/>
</dbReference>
<evidence type="ECO:0000256" key="4">
    <source>
        <dbReference type="ARBA" id="ARBA00022898"/>
    </source>
</evidence>
<evidence type="ECO:0000313" key="9">
    <source>
        <dbReference type="EMBL" id="TNJ68170.1"/>
    </source>
</evidence>
<dbReference type="InterPro" id="IPR036052">
    <property type="entry name" value="TrpB-like_PALP_sf"/>
</dbReference>
<dbReference type="Proteomes" id="UP000307943">
    <property type="component" value="Unassembled WGS sequence"/>
</dbReference>
<comment type="cofactor">
    <cofactor evidence="2 7">
        <name>pyridoxal 5'-phosphate</name>
        <dbReference type="ChEBI" id="CHEBI:597326"/>
    </cofactor>
</comment>
<dbReference type="GO" id="GO:0006565">
    <property type="term" value="P:L-serine catabolic process"/>
    <property type="evidence" value="ECO:0007669"/>
    <property type="project" value="TreeGrafter"/>
</dbReference>
<dbReference type="EC" id="4.3.1.19" evidence="7"/>
<feature type="domain" description="Tryptophan synthase beta chain-like PALP" evidence="8">
    <location>
        <begin position="36"/>
        <end position="322"/>
    </location>
</feature>
<dbReference type="FunFam" id="3.40.50.1100:FF:000007">
    <property type="entry name" value="L-threonine dehydratase catabolic TdcB"/>
    <property type="match status" value="1"/>
</dbReference>
<keyword evidence="7" id="KW-0547">Nucleotide-binding</keyword>